<dbReference type="HOGENOM" id="CLU_828712_0_0_10"/>
<proteinExistence type="predicted"/>
<protein>
    <recommendedName>
        <fullName evidence="2">DUF6268 domain-containing protein</fullName>
    </recommendedName>
</protein>
<name>I4AKW1_BERLS</name>
<feature type="chain" id="PRO_5003685840" description="DUF6268 domain-containing protein" evidence="1">
    <location>
        <begin position="28"/>
        <end position="361"/>
    </location>
</feature>
<dbReference type="RefSeq" id="WP_014798043.1">
    <property type="nucleotide sequence ID" value="NC_018018.1"/>
</dbReference>
<dbReference type="KEGG" id="fli:Fleli_2218"/>
<feature type="domain" description="DUF6268" evidence="2">
    <location>
        <begin position="106"/>
        <end position="357"/>
    </location>
</feature>
<evidence type="ECO:0000313" key="4">
    <source>
        <dbReference type="Proteomes" id="UP000006054"/>
    </source>
</evidence>
<dbReference type="InterPro" id="IPR046235">
    <property type="entry name" value="DUF6268"/>
</dbReference>
<dbReference type="EMBL" id="CP003345">
    <property type="protein sequence ID" value="AFM04596.1"/>
    <property type="molecule type" value="Genomic_DNA"/>
</dbReference>
<dbReference type="Pfam" id="PF19783">
    <property type="entry name" value="DUF6268"/>
    <property type="match status" value="1"/>
</dbReference>
<evidence type="ECO:0000313" key="3">
    <source>
        <dbReference type="EMBL" id="AFM04596.1"/>
    </source>
</evidence>
<accession>I4AKW1</accession>
<evidence type="ECO:0000256" key="1">
    <source>
        <dbReference type="SAM" id="SignalP"/>
    </source>
</evidence>
<dbReference type="OrthoDB" id="1112363at2"/>
<gene>
    <name evidence="3" type="ordered locus">Fleli_2218</name>
</gene>
<dbReference type="STRING" id="880071.Fleli_2218"/>
<sequence length="361" mass="41427" precursor="true">MNKRCRFFAIVFLSCFCFFGNTFLSQAQDSTNVEEVEEFEEFSMDGFEEADDTVIKKFCNNKINNLNPTTLVGLSYDIITPHDFKTSNTEDDNVEYEYSSKSKLNHGIRLDTNFPLISKSNIIFNATFSYWESRYQFDDVNPRQRLASSLSEYPLRTATLGILAFKPLDEKHFLILQLASSLNGNYNFDDIKPDFSKMKYSASLLYGWKFSDDQNLAIGISRTYRGGRLLHVPIIMWNKTFSPKWGVELLLPARGSLRYNFSAKSTLNFGCELEGQSYLMQNATNGTDFFATNEYELSKSEIRPRIELNKALTSFIRLNLQVGIRATYRFDLAQDTTSDQINVNNIGIPAYFRIGLNFVSP</sequence>
<evidence type="ECO:0000259" key="2">
    <source>
        <dbReference type="Pfam" id="PF19783"/>
    </source>
</evidence>
<dbReference type="eggNOG" id="ENOG502ZB6M">
    <property type="taxonomic scope" value="Bacteria"/>
</dbReference>
<reference evidence="4" key="1">
    <citation type="submission" date="2012-06" db="EMBL/GenBank/DDBJ databases">
        <title>The complete genome of Flexibacter litoralis DSM 6794.</title>
        <authorList>
            <person name="Lucas S."/>
            <person name="Copeland A."/>
            <person name="Lapidus A."/>
            <person name="Glavina del Rio T."/>
            <person name="Dalin E."/>
            <person name="Tice H."/>
            <person name="Bruce D."/>
            <person name="Goodwin L."/>
            <person name="Pitluck S."/>
            <person name="Peters L."/>
            <person name="Ovchinnikova G."/>
            <person name="Lu M."/>
            <person name="Kyrpides N."/>
            <person name="Mavromatis K."/>
            <person name="Ivanova N."/>
            <person name="Brettin T."/>
            <person name="Detter J.C."/>
            <person name="Han C."/>
            <person name="Larimer F."/>
            <person name="Land M."/>
            <person name="Hauser L."/>
            <person name="Markowitz V."/>
            <person name="Cheng J.-F."/>
            <person name="Hugenholtz P."/>
            <person name="Woyke T."/>
            <person name="Wu D."/>
            <person name="Spring S."/>
            <person name="Lang E."/>
            <person name="Kopitz M."/>
            <person name="Brambilla E."/>
            <person name="Klenk H.-P."/>
            <person name="Eisen J.A."/>
        </authorList>
    </citation>
    <scope>NUCLEOTIDE SEQUENCE [LARGE SCALE GENOMIC DNA]</scope>
    <source>
        <strain evidence="4">ATCC 23117 / DSM 6794 / NBRC 15988 / NCIMB 1366 / Sio-4</strain>
    </source>
</reference>
<organism evidence="3 4">
    <name type="scientific">Bernardetia litoralis (strain ATCC 23117 / DSM 6794 / NBRC 15988 / NCIMB 1366 / Fx l1 / Sio-4)</name>
    <name type="common">Flexibacter litoralis</name>
    <dbReference type="NCBI Taxonomy" id="880071"/>
    <lineage>
        <taxon>Bacteria</taxon>
        <taxon>Pseudomonadati</taxon>
        <taxon>Bacteroidota</taxon>
        <taxon>Cytophagia</taxon>
        <taxon>Cytophagales</taxon>
        <taxon>Bernardetiaceae</taxon>
        <taxon>Bernardetia</taxon>
    </lineage>
</organism>
<keyword evidence="4" id="KW-1185">Reference proteome</keyword>
<feature type="signal peptide" evidence="1">
    <location>
        <begin position="1"/>
        <end position="27"/>
    </location>
</feature>
<dbReference type="Proteomes" id="UP000006054">
    <property type="component" value="Chromosome"/>
</dbReference>
<dbReference type="AlphaFoldDB" id="I4AKW1"/>
<keyword evidence="1" id="KW-0732">Signal</keyword>